<gene>
    <name evidence="9" type="ORF">CTAYLR_004211</name>
</gene>
<feature type="domain" description="RWD" evidence="8">
    <location>
        <begin position="6"/>
        <end position="91"/>
    </location>
</feature>
<dbReference type="SUPFAM" id="SSF54211">
    <property type="entry name" value="Ribosomal protein S5 domain 2-like"/>
    <property type="match status" value="1"/>
</dbReference>
<evidence type="ECO:0000256" key="6">
    <source>
        <dbReference type="ARBA" id="ARBA00023016"/>
    </source>
</evidence>
<dbReference type="PANTHER" id="PTHR16301">
    <property type="entry name" value="IMPACT-RELATED"/>
    <property type="match status" value="1"/>
</dbReference>
<evidence type="ECO:0000256" key="5">
    <source>
        <dbReference type="ARBA" id="ARBA00022845"/>
    </source>
</evidence>
<organism evidence="9 10">
    <name type="scientific">Chrysophaeum taylorii</name>
    <dbReference type="NCBI Taxonomy" id="2483200"/>
    <lineage>
        <taxon>Eukaryota</taxon>
        <taxon>Sar</taxon>
        <taxon>Stramenopiles</taxon>
        <taxon>Ochrophyta</taxon>
        <taxon>Pelagophyceae</taxon>
        <taxon>Pelagomonadales</taxon>
        <taxon>Pelagomonadaceae</taxon>
        <taxon>Chrysophaeum</taxon>
    </lineage>
</organism>
<dbReference type="SUPFAM" id="SSF54495">
    <property type="entry name" value="UBC-like"/>
    <property type="match status" value="1"/>
</dbReference>
<evidence type="ECO:0000256" key="2">
    <source>
        <dbReference type="ARBA" id="ARBA00007665"/>
    </source>
</evidence>
<dbReference type="InterPro" id="IPR006575">
    <property type="entry name" value="RWD_dom"/>
</dbReference>
<reference evidence="9" key="1">
    <citation type="submission" date="2023-01" db="EMBL/GenBank/DDBJ databases">
        <title>Metagenome sequencing of chrysophaentin producing Chrysophaeum taylorii.</title>
        <authorList>
            <person name="Davison J."/>
            <person name="Bewley C."/>
        </authorList>
    </citation>
    <scope>NUCLEOTIDE SEQUENCE</scope>
    <source>
        <strain evidence="9">NIES-1699</strain>
    </source>
</reference>
<sequence length="259" mass="28224">MRVSHEAEEEAAALAAIFGSEFRDAGGTFEVDIGSVTLVAGLPATYPVERPRISVRSRGVSERVRRELTDVAEAAVRVGDVCIFDVAEAVRARLDDAAQEAPLASTPPARHSADLSRGATVVDGEPLVDRRSTFQAFLAMGVTSESQLEWALGSLLERSKIKRATHNVRAFRFLDDRKNVIRADNDDDGEDGAGAKIAHLLEIFAVTDVLVVVSRWYGGVKLGPDRFKHVAKLTQRILEDNGYRRRGAEAAATNSKRRS</sequence>
<feature type="domain" description="Impact N-terminal" evidence="7">
    <location>
        <begin position="130"/>
        <end position="237"/>
    </location>
</feature>
<dbReference type="GO" id="GO:0006446">
    <property type="term" value="P:regulation of translational initiation"/>
    <property type="evidence" value="ECO:0007669"/>
    <property type="project" value="TreeGrafter"/>
</dbReference>
<dbReference type="EMBL" id="JAQMWT010000381">
    <property type="protein sequence ID" value="KAJ8602370.1"/>
    <property type="molecule type" value="Genomic_DNA"/>
</dbReference>
<dbReference type="AlphaFoldDB" id="A0AAD7XNK0"/>
<dbReference type="Gene3D" id="3.30.230.30">
    <property type="entry name" value="Impact, N-terminal domain"/>
    <property type="match status" value="1"/>
</dbReference>
<comment type="caution">
    <text evidence="9">The sequence shown here is derived from an EMBL/GenBank/DDBJ whole genome shotgun (WGS) entry which is preliminary data.</text>
</comment>
<evidence type="ECO:0000313" key="9">
    <source>
        <dbReference type="EMBL" id="KAJ8602370.1"/>
    </source>
</evidence>
<comment type="similarity">
    <text evidence="2">Belongs to the IMPACT family.</text>
</comment>
<keyword evidence="5" id="KW-0810">Translation regulation</keyword>
<dbReference type="PANTHER" id="PTHR16301:SF25">
    <property type="entry name" value="PROTEIN IMPACT"/>
    <property type="match status" value="1"/>
</dbReference>
<evidence type="ECO:0000256" key="1">
    <source>
        <dbReference type="ARBA" id="ARBA00004496"/>
    </source>
</evidence>
<dbReference type="InterPro" id="IPR036956">
    <property type="entry name" value="Impact_N_sf"/>
</dbReference>
<proteinExistence type="inferred from homology"/>
<keyword evidence="6" id="KW-0346">Stress response</keyword>
<dbReference type="InterPro" id="IPR023582">
    <property type="entry name" value="Impact"/>
</dbReference>
<name>A0AAD7XNK0_9STRA</name>
<comment type="subcellular location">
    <subcellularLocation>
        <location evidence="1">Cytoplasm</location>
    </subcellularLocation>
</comment>
<keyword evidence="4" id="KW-0678">Repressor</keyword>
<evidence type="ECO:0000256" key="3">
    <source>
        <dbReference type="ARBA" id="ARBA00022490"/>
    </source>
</evidence>
<dbReference type="GO" id="GO:0005737">
    <property type="term" value="C:cytoplasm"/>
    <property type="evidence" value="ECO:0007669"/>
    <property type="project" value="UniProtKB-SubCell"/>
</dbReference>
<protein>
    <submittedName>
        <fullName evidence="9">Uncharacterized protein</fullName>
    </submittedName>
</protein>
<dbReference type="Proteomes" id="UP001230188">
    <property type="component" value="Unassembled WGS sequence"/>
</dbReference>
<dbReference type="InterPro" id="IPR016135">
    <property type="entry name" value="UBQ-conjugating_enzyme/RWD"/>
</dbReference>
<evidence type="ECO:0000256" key="4">
    <source>
        <dbReference type="ARBA" id="ARBA00022491"/>
    </source>
</evidence>
<dbReference type="Pfam" id="PF01205">
    <property type="entry name" value="Impact_N"/>
    <property type="match status" value="1"/>
</dbReference>
<keyword evidence="10" id="KW-1185">Reference proteome</keyword>
<evidence type="ECO:0000259" key="8">
    <source>
        <dbReference type="Pfam" id="PF05773"/>
    </source>
</evidence>
<dbReference type="Pfam" id="PF05773">
    <property type="entry name" value="RWD"/>
    <property type="match status" value="1"/>
</dbReference>
<evidence type="ECO:0000259" key="7">
    <source>
        <dbReference type="Pfam" id="PF01205"/>
    </source>
</evidence>
<evidence type="ECO:0000313" key="10">
    <source>
        <dbReference type="Proteomes" id="UP001230188"/>
    </source>
</evidence>
<dbReference type="Gene3D" id="3.10.110.10">
    <property type="entry name" value="Ubiquitin Conjugating Enzyme"/>
    <property type="match status" value="1"/>
</dbReference>
<accession>A0AAD7XNK0</accession>
<dbReference type="InterPro" id="IPR020568">
    <property type="entry name" value="Ribosomal_Su5_D2-typ_SF"/>
</dbReference>
<dbReference type="GO" id="GO:0140469">
    <property type="term" value="P:GCN2-mediated signaling"/>
    <property type="evidence" value="ECO:0007669"/>
    <property type="project" value="TreeGrafter"/>
</dbReference>
<dbReference type="InterPro" id="IPR001498">
    <property type="entry name" value="Impact_N"/>
</dbReference>
<keyword evidence="3" id="KW-0963">Cytoplasm</keyword>